<dbReference type="InterPro" id="IPR050764">
    <property type="entry name" value="CbbQ/NirQ/NorQ/GpvN"/>
</dbReference>
<feature type="domain" description="ChlI/MoxR AAA lid" evidence="2">
    <location>
        <begin position="252"/>
        <end position="319"/>
    </location>
</feature>
<dbReference type="GO" id="GO:0016887">
    <property type="term" value="F:ATP hydrolysis activity"/>
    <property type="evidence" value="ECO:0007669"/>
    <property type="project" value="InterPro"/>
</dbReference>
<dbReference type="Proteomes" id="UP000327294">
    <property type="component" value="Chromosome"/>
</dbReference>
<dbReference type="PIRSF" id="PIRSF002849">
    <property type="entry name" value="AAA_ATPase_chaperone_MoxR_prd"/>
    <property type="match status" value="1"/>
</dbReference>
<keyword evidence="4" id="KW-1185">Reference proteome</keyword>
<evidence type="ECO:0000313" key="3">
    <source>
        <dbReference type="EMBL" id="QFR00949.1"/>
    </source>
</evidence>
<accession>A0A5P8KDT8</accession>
<protein>
    <submittedName>
        <fullName evidence="3">MoxR family ATPase</fullName>
    </submittedName>
</protein>
<dbReference type="KEGG" id="sphv:F9278_37565"/>
<dbReference type="InterPro" id="IPR041628">
    <property type="entry name" value="ChlI/MoxR_AAA_lid"/>
</dbReference>
<dbReference type="InterPro" id="IPR027417">
    <property type="entry name" value="P-loop_NTPase"/>
</dbReference>
<dbReference type="PANTHER" id="PTHR42759">
    <property type="entry name" value="MOXR FAMILY PROTEIN"/>
    <property type="match status" value="1"/>
</dbReference>
<dbReference type="SUPFAM" id="SSF52540">
    <property type="entry name" value="P-loop containing nucleoside triphosphate hydrolases"/>
    <property type="match status" value="1"/>
</dbReference>
<feature type="domain" description="ATPase AAA-3" evidence="1">
    <location>
        <begin position="50"/>
        <end position="184"/>
    </location>
</feature>
<evidence type="ECO:0000313" key="4">
    <source>
        <dbReference type="Proteomes" id="UP000327294"/>
    </source>
</evidence>
<organism evidence="3 4">
    <name type="scientific">Streptomyces phaeolivaceus</name>
    <dbReference type="NCBI Taxonomy" id="2653200"/>
    <lineage>
        <taxon>Bacteria</taxon>
        <taxon>Bacillati</taxon>
        <taxon>Actinomycetota</taxon>
        <taxon>Actinomycetes</taxon>
        <taxon>Kitasatosporales</taxon>
        <taxon>Streptomycetaceae</taxon>
        <taxon>Streptomyces</taxon>
    </lineage>
</organism>
<dbReference type="EMBL" id="CP045096">
    <property type="protein sequence ID" value="QFR00949.1"/>
    <property type="molecule type" value="Genomic_DNA"/>
</dbReference>
<dbReference type="Pfam" id="PF17863">
    <property type="entry name" value="AAA_lid_2"/>
    <property type="match status" value="1"/>
</dbReference>
<dbReference type="CDD" id="cd00009">
    <property type="entry name" value="AAA"/>
    <property type="match status" value="1"/>
</dbReference>
<dbReference type="Pfam" id="PF07726">
    <property type="entry name" value="AAA_3"/>
    <property type="match status" value="1"/>
</dbReference>
<sequence>MSQFPPYTAFDDGGRVAEGFHSLLKNVEQVITGKTHAVRLALTTLFAGGHLLLEDVPGVGKTSLGRAVAASIGGEFRRIQFTPDLLPSDITGVSFPPGLEAARQGDFRFLPGPVFANIVLCDEVNRASPKTQSALLEVMEEGQVTVGGDSHPVPRPFMVVATQNPVDFDGTYALPEAQLDRFLMRVRLGYPSEEAEFGLLKAEGGGMARTEPSPVLNVDEVRRLTEAARRIVVSDPVHRYIVALVTATRAPDPRIRLGASPRAALALLRAARVWAAADGRHFVAPEDVRELAGPVLAHRLPLTSEADFTRSDAEDLVAELLGRLKVPR</sequence>
<dbReference type="AlphaFoldDB" id="A0A5P8KDT8"/>
<dbReference type="InterPro" id="IPR011703">
    <property type="entry name" value="ATPase_AAA-3"/>
</dbReference>
<evidence type="ECO:0000259" key="2">
    <source>
        <dbReference type="Pfam" id="PF17863"/>
    </source>
</evidence>
<dbReference type="Gene3D" id="1.10.8.80">
    <property type="entry name" value="Magnesium chelatase subunit I, C-Terminal domain"/>
    <property type="match status" value="1"/>
</dbReference>
<evidence type="ECO:0000259" key="1">
    <source>
        <dbReference type="Pfam" id="PF07726"/>
    </source>
</evidence>
<dbReference type="RefSeq" id="WP_152172272.1">
    <property type="nucleotide sequence ID" value="NZ_CP045096.1"/>
</dbReference>
<dbReference type="GO" id="GO:0005524">
    <property type="term" value="F:ATP binding"/>
    <property type="evidence" value="ECO:0007669"/>
    <property type="project" value="InterPro"/>
</dbReference>
<reference evidence="3 4" key="1">
    <citation type="submission" date="2019-10" db="EMBL/GenBank/DDBJ databases">
        <title>Streptomyces sp. strain GY16 isolated from leaves of Broussonetia papyrifera.</title>
        <authorList>
            <person name="Mo P."/>
        </authorList>
    </citation>
    <scope>NUCLEOTIDE SEQUENCE [LARGE SCALE GENOMIC DNA]</scope>
    <source>
        <strain evidence="3 4">GY16</strain>
    </source>
</reference>
<proteinExistence type="predicted"/>
<gene>
    <name evidence="3" type="ORF">F9278_37565</name>
</gene>
<dbReference type="PANTHER" id="PTHR42759:SF5">
    <property type="entry name" value="METHANOL DEHYDROGENASE REGULATOR"/>
    <property type="match status" value="1"/>
</dbReference>
<dbReference type="Gene3D" id="3.40.50.300">
    <property type="entry name" value="P-loop containing nucleotide triphosphate hydrolases"/>
    <property type="match status" value="1"/>
</dbReference>
<name>A0A5P8KDT8_9ACTN</name>